<feature type="compositionally biased region" description="Polar residues" evidence="5">
    <location>
        <begin position="154"/>
        <end position="169"/>
    </location>
</feature>
<feature type="signal peptide" evidence="7">
    <location>
        <begin position="1"/>
        <end position="23"/>
    </location>
</feature>
<feature type="compositionally biased region" description="Low complexity" evidence="5">
    <location>
        <begin position="548"/>
        <end position="571"/>
    </location>
</feature>
<comment type="subcellular location">
    <subcellularLocation>
        <location evidence="1">Endomembrane system</location>
    </subcellularLocation>
</comment>
<evidence type="ECO:0000256" key="5">
    <source>
        <dbReference type="SAM" id="MobiDB-lite"/>
    </source>
</evidence>
<feature type="region of interest" description="Disordered" evidence="5">
    <location>
        <begin position="145"/>
        <end position="175"/>
    </location>
</feature>
<dbReference type="GO" id="GO:0016020">
    <property type="term" value="C:membrane"/>
    <property type="evidence" value="ECO:0007669"/>
    <property type="project" value="InterPro"/>
</dbReference>
<evidence type="ECO:0000256" key="2">
    <source>
        <dbReference type="ARBA" id="ARBA00022692"/>
    </source>
</evidence>
<gene>
    <name evidence="9" type="primary">Acey_s0016.g3132</name>
    <name evidence="9" type="synonym">Acey-R12E2.2</name>
    <name evidence="9" type="ORF">Y032_0016g3132</name>
</gene>
<accession>A0A016V645</accession>
<dbReference type="GO" id="GO:0005737">
    <property type="term" value="C:cytoplasm"/>
    <property type="evidence" value="ECO:0007669"/>
    <property type="project" value="TreeGrafter"/>
</dbReference>
<comment type="caution">
    <text evidence="9">The sequence shown here is derived from an EMBL/GenBank/DDBJ whole genome shotgun (WGS) entry which is preliminary data.</text>
</comment>
<feature type="chain" id="PRO_5001488965" description="SUN domain-containing protein" evidence="7">
    <location>
        <begin position="24"/>
        <end position="855"/>
    </location>
</feature>
<feature type="transmembrane region" description="Helical" evidence="6">
    <location>
        <begin position="725"/>
        <end position="747"/>
    </location>
</feature>
<evidence type="ECO:0000256" key="1">
    <source>
        <dbReference type="ARBA" id="ARBA00004308"/>
    </source>
</evidence>
<dbReference type="InterPro" id="IPR012919">
    <property type="entry name" value="SUN_dom"/>
</dbReference>
<dbReference type="EMBL" id="JARK01001352">
    <property type="protein sequence ID" value="EYC23119.1"/>
    <property type="molecule type" value="Genomic_DNA"/>
</dbReference>
<evidence type="ECO:0000259" key="8">
    <source>
        <dbReference type="PROSITE" id="PS51469"/>
    </source>
</evidence>
<keyword evidence="10" id="KW-1185">Reference proteome</keyword>
<dbReference type="Pfam" id="PF07738">
    <property type="entry name" value="Sad1_UNC"/>
    <property type="match status" value="1"/>
</dbReference>
<feature type="compositionally biased region" description="Polar residues" evidence="5">
    <location>
        <begin position="66"/>
        <end position="95"/>
    </location>
</feature>
<dbReference type="PANTHER" id="PTHR12953">
    <property type="entry name" value="MEMBRANE PROTEIN CH1 RELATED"/>
    <property type="match status" value="1"/>
</dbReference>
<protein>
    <recommendedName>
        <fullName evidence="8">SUN domain-containing protein</fullName>
    </recommendedName>
</protein>
<keyword evidence="3 6" id="KW-1133">Transmembrane helix</keyword>
<proteinExistence type="predicted"/>
<keyword evidence="2 6" id="KW-0812">Transmembrane</keyword>
<feature type="compositionally biased region" description="Polar residues" evidence="5">
    <location>
        <begin position="521"/>
        <end position="538"/>
    </location>
</feature>
<dbReference type="InterPro" id="IPR045120">
    <property type="entry name" value="Suco/Slp1-like"/>
</dbReference>
<keyword evidence="4 6" id="KW-0472">Membrane</keyword>
<dbReference type="Proteomes" id="UP000024635">
    <property type="component" value="Unassembled WGS sequence"/>
</dbReference>
<dbReference type="PROSITE" id="PS51469">
    <property type="entry name" value="SUN"/>
    <property type="match status" value="1"/>
</dbReference>
<dbReference type="PANTHER" id="PTHR12953:SF0">
    <property type="entry name" value="SUN DOMAIN-CONTAINING OSSIFICATION FACTOR"/>
    <property type="match status" value="1"/>
</dbReference>
<dbReference type="SUPFAM" id="SSF81995">
    <property type="entry name" value="beta-sandwich domain of Sec23/24"/>
    <property type="match status" value="1"/>
</dbReference>
<dbReference type="GO" id="GO:0034975">
    <property type="term" value="P:protein folding in endoplasmic reticulum"/>
    <property type="evidence" value="ECO:0007669"/>
    <property type="project" value="TreeGrafter"/>
</dbReference>
<evidence type="ECO:0000256" key="6">
    <source>
        <dbReference type="SAM" id="Phobius"/>
    </source>
</evidence>
<evidence type="ECO:0000313" key="10">
    <source>
        <dbReference type="Proteomes" id="UP000024635"/>
    </source>
</evidence>
<feature type="region of interest" description="Disordered" evidence="5">
    <location>
        <begin position="511"/>
        <end position="590"/>
    </location>
</feature>
<feature type="domain" description="SUN" evidence="8">
    <location>
        <begin position="148"/>
        <end position="319"/>
    </location>
</feature>
<organism evidence="9 10">
    <name type="scientific">Ancylostoma ceylanicum</name>
    <dbReference type="NCBI Taxonomy" id="53326"/>
    <lineage>
        <taxon>Eukaryota</taxon>
        <taxon>Metazoa</taxon>
        <taxon>Ecdysozoa</taxon>
        <taxon>Nematoda</taxon>
        <taxon>Chromadorea</taxon>
        <taxon>Rhabditida</taxon>
        <taxon>Rhabditina</taxon>
        <taxon>Rhabditomorpha</taxon>
        <taxon>Strongyloidea</taxon>
        <taxon>Ancylostomatidae</taxon>
        <taxon>Ancylostomatinae</taxon>
        <taxon>Ancylostoma</taxon>
    </lineage>
</organism>
<dbReference type="OrthoDB" id="266334at2759"/>
<evidence type="ECO:0000256" key="7">
    <source>
        <dbReference type="SAM" id="SignalP"/>
    </source>
</evidence>
<evidence type="ECO:0000256" key="3">
    <source>
        <dbReference type="ARBA" id="ARBA00022989"/>
    </source>
</evidence>
<dbReference type="AlphaFoldDB" id="A0A016V645"/>
<dbReference type="GO" id="GO:0012505">
    <property type="term" value="C:endomembrane system"/>
    <property type="evidence" value="ECO:0007669"/>
    <property type="project" value="UniProtKB-SubCell"/>
</dbReference>
<evidence type="ECO:0000313" key="9">
    <source>
        <dbReference type="EMBL" id="EYC23119.1"/>
    </source>
</evidence>
<name>A0A016V645_9BILA</name>
<evidence type="ECO:0000256" key="4">
    <source>
        <dbReference type="ARBA" id="ARBA00023136"/>
    </source>
</evidence>
<keyword evidence="7" id="KW-0732">Signal</keyword>
<feature type="region of interest" description="Disordered" evidence="5">
    <location>
        <begin position="65"/>
        <end position="95"/>
    </location>
</feature>
<reference evidence="10" key="1">
    <citation type="journal article" date="2015" name="Nat. Genet.">
        <title>The genome and transcriptome of the zoonotic hookworm Ancylostoma ceylanicum identify infection-specific gene families.</title>
        <authorList>
            <person name="Schwarz E.M."/>
            <person name="Hu Y."/>
            <person name="Antoshechkin I."/>
            <person name="Miller M.M."/>
            <person name="Sternberg P.W."/>
            <person name="Aroian R.V."/>
        </authorList>
    </citation>
    <scope>NUCLEOTIDE SEQUENCE</scope>
    <source>
        <strain evidence="10">HY135</strain>
    </source>
</reference>
<dbReference type="STRING" id="53326.A0A016V645"/>
<sequence length="855" mass="95381">MIERWRTTTTLLYIAVFWSCICCDNVCFADGFRNLVSAYIDVHRFSNSSCPVEVPMRFSHDLTRNLPLSGTNPQSNSTHHSSHRASSGNCTNNLTAADSLRHPTSVLSGEHTETEPPSDKTVAAAGEAHQPIATFDEWTKEKLKQEHRKVVPPASTSDPGLPSTRTQEISPAAAATRNYASRECGAKVLLSNPEAENTKAILNEKEKDEYMRNPCEKAENKFVIVELCETIQPRSIEFANYELFSSGPRTIRLWSAERFPGGEWRQLTELTAMDSRQIQQFPIPVSGMYAKFIKVELLSHYGNEHYCTLSVLKVLGISMVDEYEAEAEAASVVHVRNNLGSTTEAQQNITSTESPEATLTPSPQSQVSVEAKGNDISTVTVAPSASKDEIPGSNPTVIDLVDEVSGHLISKFVDVMKDKFGRGKDNSSRTMKECSIYSPFSACYFCPKDGSYIYPRQFCQAFVWKAPISVSLSRNDKRPPAAFTARRGMSSLNRLRRSRFAFLQRKSPNYLQPAAPDIVPQQANPSQENTKIPESSNGKVVPTPDTPQQHQQQQQQHQQQQQQQQQQQTHQNPRPAQPVPSDAWPASSTSHKESVFMKLNKRIAALELNMSLSSEYLSELSRQYVAQTDEHQKHMKQAKKVVDEAVEAIYARVNETLAHKIAALRQEVDMLSGWLSSMRMTASKVTVSRFARGRERTVHEKCVPQPTQLHRYSPPDDGLWTTEQVVYMVITTQLVTVLLLAVLNFCYQRFMTEQPLSDDQRSQIEELVNERVMEAIRKNSSLSQYCDNGNPTWVNQGPPVEDSCSLHNDGCSCFAAECSSSSQVTNSDDSSTEEMHSTDGCSLLSPEVHAIASVA</sequence>